<keyword evidence="2" id="KW-1185">Reference proteome</keyword>
<dbReference type="EMBL" id="LKTP01000023">
    <property type="protein sequence ID" value="KRG28228.1"/>
    <property type="molecule type" value="Genomic_DNA"/>
</dbReference>
<comment type="caution">
    <text evidence="1">The sequence shown here is derived from an EMBL/GenBank/DDBJ whole genome shotgun (WGS) entry which is preliminary data.</text>
</comment>
<proteinExistence type="predicted"/>
<dbReference type="OrthoDB" id="1442826at2"/>
<name>A0A0Q9ZGP0_9FLAO</name>
<protein>
    <submittedName>
        <fullName evidence="1">Uncharacterized protein</fullName>
    </submittedName>
</protein>
<reference evidence="1" key="1">
    <citation type="submission" date="2015-10" db="EMBL/GenBank/DDBJ databases">
        <title>Draft genome sequence of Salegentibacter mishustinae KCTC 12263.</title>
        <authorList>
            <person name="Lin W."/>
            <person name="Zheng Q."/>
        </authorList>
    </citation>
    <scope>NUCLEOTIDE SEQUENCE [LARGE SCALE GENOMIC DNA]</scope>
    <source>
        <strain evidence="1">KCTC 12263</strain>
    </source>
</reference>
<accession>A0A0Q9ZGP0</accession>
<evidence type="ECO:0000313" key="1">
    <source>
        <dbReference type="EMBL" id="KRG28228.1"/>
    </source>
</evidence>
<sequence length="235" mass="28365">MNYIKHLTEVFYRFNEDKRLNPSHVSIYYALFQYWNVFRFCKQFYIQRQEIMEASKVGSLSTYHKCIRELSDWNYILYLPSKNPLKGSQVKMSIFWTSEEQAEDEHSICSVDDLDKFETFLEQVAEESGKSSEIASVYEINNIKHIKQNKTYWPKSEFEVLKYFKEKGWPDNEASKFYLHYEAVGWKINRDTPVVNWQTLAHRWMKKSKEIQQNLKMKNPDYLKIKKEKNYGKPL</sequence>
<evidence type="ECO:0000313" key="2">
    <source>
        <dbReference type="Proteomes" id="UP000051643"/>
    </source>
</evidence>
<dbReference type="Proteomes" id="UP000051643">
    <property type="component" value="Unassembled WGS sequence"/>
</dbReference>
<dbReference type="STRING" id="270918.APR42_05425"/>
<gene>
    <name evidence="1" type="ORF">APR42_05425</name>
</gene>
<organism evidence="1 2">
    <name type="scientific">Salegentibacter mishustinae</name>
    <dbReference type="NCBI Taxonomy" id="270918"/>
    <lineage>
        <taxon>Bacteria</taxon>
        <taxon>Pseudomonadati</taxon>
        <taxon>Bacteroidota</taxon>
        <taxon>Flavobacteriia</taxon>
        <taxon>Flavobacteriales</taxon>
        <taxon>Flavobacteriaceae</taxon>
        <taxon>Salegentibacter</taxon>
    </lineage>
</organism>
<dbReference type="AlphaFoldDB" id="A0A0Q9ZGP0"/>
<dbReference type="RefSeq" id="WP_057481900.1">
    <property type="nucleotide sequence ID" value="NZ_BMWR01000001.1"/>
</dbReference>